<name>A0A4R6BYB3_9STAP</name>
<keyword evidence="3" id="KW-0479">Metal-binding</keyword>
<feature type="binding site" evidence="3">
    <location>
        <position position="359"/>
    </location>
    <ligand>
        <name>Mn(2+)</name>
        <dbReference type="ChEBI" id="CHEBI:29035"/>
        <label>2</label>
    </ligand>
</feature>
<dbReference type="PANTHER" id="PTHR11014:SF63">
    <property type="entry name" value="METALLOPEPTIDASE, PUTATIVE (AFU_ORTHOLOGUE AFUA_6G09600)-RELATED"/>
    <property type="match status" value="1"/>
</dbReference>
<evidence type="ECO:0000256" key="3">
    <source>
        <dbReference type="PIRSR" id="PIRSR005962-1"/>
    </source>
</evidence>
<dbReference type="InterPro" id="IPR011650">
    <property type="entry name" value="Peptidase_M20_dimer"/>
</dbReference>
<dbReference type="Gene3D" id="3.40.630.10">
    <property type="entry name" value="Zn peptidases"/>
    <property type="match status" value="1"/>
</dbReference>
<dbReference type="InterPro" id="IPR002933">
    <property type="entry name" value="Peptidase_M20"/>
</dbReference>
<evidence type="ECO:0000313" key="5">
    <source>
        <dbReference type="EMBL" id="TDM13512.1"/>
    </source>
</evidence>
<feature type="domain" description="Peptidase M20 dimerisation" evidence="4">
    <location>
        <begin position="181"/>
        <end position="280"/>
    </location>
</feature>
<evidence type="ECO:0000313" key="6">
    <source>
        <dbReference type="Proteomes" id="UP000294843"/>
    </source>
</evidence>
<keyword evidence="3" id="KW-0464">Manganese</keyword>
<dbReference type="SUPFAM" id="SSF55031">
    <property type="entry name" value="Bacterial exopeptidase dimerisation domain"/>
    <property type="match status" value="1"/>
</dbReference>
<gene>
    <name evidence="5" type="ORF">ERX55_08825</name>
</gene>
<dbReference type="InterPro" id="IPR036264">
    <property type="entry name" value="Bact_exopeptidase_dim_dom"/>
</dbReference>
<dbReference type="GO" id="GO:0046872">
    <property type="term" value="F:metal ion binding"/>
    <property type="evidence" value="ECO:0007669"/>
    <property type="project" value="UniProtKB-KW"/>
</dbReference>
<protein>
    <submittedName>
        <fullName evidence="5">Amidohydrolase</fullName>
    </submittedName>
</protein>
<dbReference type="NCBIfam" id="TIGR01891">
    <property type="entry name" value="amidohydrolases"/>
    <property type="match status" value="1"/>
</dbReference>
<dbReference type="SUPFAM" id="SSF53187">
    <property type="entry name" value="Zn-dependent exopeptidases"/>
    <property type="match status" value="1"/>
</dbReference>
<dbReference type="Pfam" id="PF07687">
    <property type="entry name" value="M20_dimer"/>
    <property type="match status" value="1"/>
</dbReference>
<organism evidence="5 6">
    <name type="scientific">Macrococcus bovicus</name>
    <dbReference type="NCBI Taxonomy" id="69968"/>
    <lineage>
        <taxon>Bacteria</taxon>
        <taxon>Bacillati</taxon>
        <taxon>Bacillota</taxon>
        <taxon>Bacilli</taxon>
        <taxon>Bacillales</taxon>
        <taxon>Staphylococcaceae</taxon>
        <taxon>Macrococcus</taxon>
    </lineage>
</organism>
<evidence type="ECO:0000256" key="2">
    <source>
        <dbReference type="ARBA" id="ARBA00022801"/>
    </source>
</evidence>
<comment type="similarity">
    <text evidence="1">Belongs to the peptidase M20 family.</text>
</comment>
<feature type="binding site" evidence="3">
    <location>
        <position position="160"/>
    </location>
    <ligand>
        <name>Mn(2+)</name>
        <dbReference type="ChEBI" id="CHEBI:29035"/>
        <label>2</label>
    </ligand>
</feature>
<dbReference type="GO" id="GO:0050118">
    <property type="term" value="F:N-acetyldiaminopimelate deacetylase activity"/>
    <property type="evidence" value="ECO:0007669"/>
    <property type="project" value="UniProtKB-ARBA"/>
</dbReference>
<dbReference type="FunFam" id="3.30.70.360:FF:000001">
    <property type="entry name" value="N-acetyldiaminopimelate deacetylase"/>
    <property type="match status" value="1"/>
</dbReference>
<comment type="cofactor">
    <cofactor evidence="3">
        <name>Mn(2+)</name>
        <dbReference type="ChEBI" id="CHEBI:29035"/>
    </cofactor>
    <text evidence="3">The Mn(2+) ion enhances activity.</text>
</comment>
<evidence type="ECO:0000256" key="1">
    <source>
        <dbReference type="ARBA" id="ARBA00006153"/>
    </source>
</evidence>
<dbReference type="OrthoDB" id="2985724at2"/>
<reference evidence="5 6" key="1">
    <citation type="submission" date="2019-01" db="EMBL/GenBank/DDBJ databases">
        <title>Draft genome sequences of the type strains of six Macrococcus species.</title>
        <authorList>
            <person name="Mazhar S."/>
            <person name="Altermann E."/>
            <person name="Hill C."/>
            <person name="Mcauliffe O."/>
        </authorList>
    </citation>
    <scope>NUCLEOTIDE SEQUENCE [LARGE SCALE GENOMIC DNA]</scope>
    <source>
        <strain evidence="5 6">ATCC 51825</strain>
    </source>
</reference>
<evidence type="ECO:0000259" key="4">
    <source>
        <dbReference type="Pfam" id="PF07687"/>
    </source>
</evidence>
<comment type="caution">
    <text evidence="5">The sequence shown here is derived from an EMBL/GenBank/DDBJ whole genome shotgun (WGS) entry which is preliminary data.</text>
</comment>
<accession>A0A4R6BYB3</accession>
<proteinExistence type="inferred from homology"/>
<feature type="binding site" evidence="3">
    <location>
        <position position="135"/>
    </location>
    <ligand>
        <name>Mn(2+)</name>
        <dbReference type="ChEBI" id="CHEBI:29035"/>
        <label>2</label>
    </ligand>
</feature>
<dbReference type="EMBL" id="SCWF01000010">
    <property type="protein sequence ID" value="TDM13512.1"/>
    <property type="molecule type" value="Genomic_DNA"/>
</dbReference>
<dbReference type="PANTHER" id="PTHR11014">
    <property type="entry name" value="PEPTIDASE M20 FAMILY MEMBER"/>
    <property type="match status" value="1"/>
</dbReference>
<dbReference type="InterPro" id="IPR017439">
    <property type="entry name" value="Amidohydrolase"/>
</dbReference>
<dbReference type="PIRSF" id="PIRSF005962">
    <property type="entry name" value="Pept_M20D_amidohydro"/>
    <property type="match status" value="1"/>
</dbReference>
<dbReference type="Proteomes" id="UP000294843">
    <property type="component" value="Unassembled WGS sequence"/>
</dbReference>
<keyword evidence="6" id="KW-1185">Reference proteome</keyword>
<feature type="binding site" evidence="3">
    <location>
        <position position="99"/>
    </location>
    <ligand>
        <name>Mn(2+)</name>
        <dbReference type="ChEBI" id="CHEBI:29035"/>
        <label>2</label>
    </ligand>
</feature>
<keyword evidence="2 5" id="KW-0378">Hydrolase</keyword>
<dbReference type="RefSeq" id="WP_133452212.1">
    <property type="nucleotide sequence ID" value="NZ_SCWF01000010.1"/>
</dbReference>
<dbReference type="GO" id="GO:0019877">
    <property type="term" value="P:diaminopimelate biosynthetic process"/>
    <property type="evidence" value="ECO:0007669"/>
    <property type="project" value="UniProtKB-ARBA"/>
</dbReference>
<dbReference type="Pfam" id="PF01546">
    <property type="entry name" value="Peptidase_M20"/>
    <property type="match status" value="1"/>
</dbReference>
<dbReference type="AlphaFoldDB" id="A0A4R6BYB3"/>
<dbReference type="Gene3D" id="3.30.70.360">
    <property type="match status" value="1"/>
</dbReference>
<feature type="binding site" evidence="3">
    <location>
        <position position="101"/>
    </location>
    <ligand>
        <name>Mn(2+)</name>
        <dbReference type="ChEBI" id="CHEBI:29035"/>
        <label>2</label>
    </ligand>
</feature>
<sequence>MDWHIEDYQDELIKVRRYLHMHPELSFKEEQTKRYIADYLENLGIEVKRDIGGNGVVGVIKGKLAGPTVAFRADFDALPIQDAKNVPYKSTVEGVMHACGHDAHTAMLLITAKILTAHSDKIRGTIVLIHQHAEEVIPGGARAMIDDGVLESVDYVFGTHTASYLPTGTIAFCPGPAYANADSFTLHIRGKGGHGAAPHETHDAIIAASGLITQFQTIISRSVNPTATGVITIGEFNAGDAFNVIAEHAHLSGTVRTYAQEVKEQIKTRMRQLIKAVEVGYEVEVTLDYIDGYPALVNPHTETAWLKQKVEQAGYAAEVRIQPPSLGGEDFSYFLQERPGTYFYTGVMNDEKDAAYPHHHPNFDIDEVGMLYGVKTFLTIVEHMAELSNRID</sequence>